<reference evidence="1 2" key="1">
    <citation type="journal article" date="2015" name="Nature">
        <title>rRNA introns, odd ribosomes, and small enigmatic genomes across a large radiation of phyla.</title>
        <authorList>
            <person name="Brown C.T."/>
            <person name="Hug L.A."/>
            <person name="Thomas B.C."/>
            <person name="Sharon I."/>
            <person name="Castelle C.J."/>
            <person name="Singh A."/>
            <person name="Wilkins M.J."/>
            <person name="Williams K.H."/>
            <person name="Banfield J.F."/>
        </authorList>
    </citation>
    <scope>NUCLEOTIDE SEQUENCE [LARGE SCALE GENOMIC DNA]</scope>
</reference>
<accession>A0A0G1XJG2</accession>
<comment type="caution">
    <text evidence="1">The sequence shown here is derived from an EMBL/GenBank/DDBJ whole genome shotgun (WGS) entry which is preliminary data.</text>
</comment>
<dbReference type="Proteomes" id="UP000034054">
    <property type="component" value="Unassembled WGS sequence"/>
</dbReference>
<protein>
    <submittedName>
        <fullName evidence="1">Uncharacterized protein</fullName>
    </submittedName>
</protein>
<sequence>MPIGFDRETKVKMQVISADSDYVAARLLFMVGILPSAGRLANHVLESYAKSFLWSVNRDELIKEIMSWGGNHSHDAKRILKLISEKCLSNSLDPMIRKHTNILKNFFAVYCMRFMDIFEKGQPTLSADIGVVDMHALDEIVSILRDKIVLQDVSWNQTPVFKILRGEDGGLGKGEREYLLRDNAHLGDKNS</sequence>
<dbReference type="AlphaFoldDB" id="A0A0G1XJG2"/>
<proteinExistence type="predicted"/>
<organism evidence="1 2">
    <name type="scientific">Candidatus Uhrbacteria bacterium GW2011_GWA2_52_8d</name>
    <dbReference type="NCBI Taxonomy" id="1618979"/>
    <lineage>
        <taxon>Bacteria</taxon>
        <taxon>Candidatus Uhriibacteriota</taxon>
    </lineage>
</organism>
<dbReference type="EMBL" id="LCRH01000067">
    <property type="protein sequence ID" value="KKW31040.1"/>
    <property type="molecule type" value="Genomic_DNA"/>
</dbReference>
<evidence type="ECO:0000313" key="1">
    <source>
        <dbReference type="EMBL" id="KKW31040.1"/>
    </source>
</evidence>
<gene>
    <name evidence="1" type="ORF">UY76_C0067G0001</name>
</gene>
<evidence type="ECO:0000313" key="2">
    <source>
        <dbReference type="Proteomes" id="UP000034054"/>
    </source>
</evidence>
<name>A0A0G1XJG2_9BACT</name>